<keyword evidence="4" id="KW-0378">Hydrolase</keyword>
<dbReference type="PROSITE" id="PS52050">
    <property type="entry name" value="WYL"/>
    <property type="match status" value="1"/>
</dbReference>
<organism evidence="4 5">
    <name type="scientific">Actinoplanes aureus</name>
    <dbReference type="NCBI Taxonomy" id="2792083"/>
    <lineage>
        <taxon>Bacteria</taxon>
        <taxon>Bacillati</taxon>
        <taxon>Actinomycetota</taxon>
        <taxon>Actinomycetes</taxon>
        <taxon>Micromonosporales</taxon>
        <taxon>Micromonosporaceae</taxon>
        <taxon>Actinoplanes</taxon>
    </lineage>
</organism>
<dbReference type="Proteomes" id="UP000598146">
    <property type="component" value="Unassembled WGS sequence"/>
</dbReference>
<feature type="domain" description="Helicase XPB/Ssl2 N-terminal" evidence="3">
    <location>
        <begin position="503"/>
        <end position="625"/>
    </location>
</feature>
<feature type="domain" description="WYL" evidence="2">
    <location>
        <begin position="733"/>
        <end position="794"/>
    </location>
</feature>
<name>A0A931G1I8_9ACTN</name>
<dbReference type="Pfam" id="PF13625">
    <property type="entry name" value="Helicase_C_3"/>
    <property type="match status" value="1"/>
</dbReference>
<keyword evidence="4" id="KW-0067">ATP-binding</keyword>
<accession>A0A931G1I8</accession>
<evidence type="ECO:0000313" key="5">
    <source>
        <dbReference type="Proteomes" id="UP000598146"/>
    </source>
</evidence>
<evidence type="ECO:0000259" key="2">
    <source>
        <dbReference type="Pfam" id="PF13280"/>
    </source>
</evidence>
<keyword evidence="5" id="KW-1185">Reference proteome</keyword>
<comment type="caution">
    <text evidence="4">The sequence shown here is derived from an EMBL/GenBank/DDBJ whole genome shotgun (WGS) entry which is preliminary data.</text>
</comment>
<proteinExistence type="predicted"/>
<feature type="region of interest" description="Disordered" evidence="1">
    <location>
        <begin position="654"/>
        <end position="686"/>
    </location>
</feature>
<keyword evidence="4" id="KW-0547">Nucleotide-binding</keyword>
<reference evidence="4" key="1">
    <citation type="submission" date="2020-11" db="EMBL/GenBank/DDBJ databases">
        <title>Isolation and identification of active actinomycetes.</title>
        <authorList>
            <person name="Sun X."/>
        </authorList>
    </citation>
    <scope>NUCLEOTIDE SEQUENCE</scope>
    <source>
        <strain evidence="4">NEAU-A11</strain>
    </source>
</reference>
<dbReference type="RefSeq" id="WP_196416980.1">
    <property type="nucleotide sequence ID" value="NZ_JADQTO010000014.1"/>
</dbReference>
<sequence>MATTFADQLRSLPDEGLGALIQLRPDLVVPVPADISALAVRAQSRNSVARCLDGLDEFTLLILDAARLSRAADTALTSVDAIIELTTEVAAEDVRVAIDRLRVRFLLHGPPEALQVVGAVDEVTSPYPAGLGRPADFLDPQAAVLCADRARLRRTILAAPAGARAVLDRLAAGPPIGALNRTTLDQNEPIRWLVDQHILVPVSEAGRAPRPDGELVELPREVGMLLRRDTGPLGPLRPFPPIPEATVRDRKAVDSAGAGQAMEAVRATEAILEALAAEPAPVLRAGGLGVRDLKRVARAAGVDEAGAALLVETAYTSGLLGESEVTAGRAAAGSAPDVFLPTGAYDLWRASSVAHRWAALTRAWLVMTRQTGLIGRRDDRDRPINALAPDAERAGAPQARREALNALADLETGAAPSVDDLLSLLAWQAPRRARGRDMGHRDAFAGAALLGVTGLGALTSYGRLLLAGPEPDEGDPLGVHPEDAPADAVRALDHLLPAPVDHFLVQADLTVVVPGPPEPELGAELDDVAEPESAGGASVFRVTPASVRRALDVGYRADDLHTIFRRRSRTPVPQTLTYLIDDTARKHGGLRSGSAGSYLRSDDEALLTEVLADKRVSSIDLRRIAPTVLVSPRPVARLLGALREAGYAPVAEDGGGATMLSRPKARRAPTRTPRIAEPPGPPMLAGPRLAGVVEQLRRGDIATRAARRAPVTVRAAHGQTVAGLTAVQQHSQAMAVLQQAVRDKARVWVGYVDSHGATLSRLVRPVSMSAGYLRAEDERGESLHTFALHRITAAVTEE</sequence>
<keyword evidence="4" id="KW-0347">Helicase</keyword>
<dbReference type="EMBL" id="JADQTO010000014">
    <property type="protein sequence ID" value="MBG0565201.1"/>
    <property type="molecule type" value="Genomic_DNA"/>
</dbReference>
<evidence type="ECO:0000313" key="4">
    <source>
        <dbReference type="EMBL" id="MBG0565201.1"/>
    </source>
</evidence>
<protein>
    <submittedName>
        <fullName evidence="4">Helicase-associated domain-containing protein</fullName>
    </submittedName>
</protein>
<dbReference type="Pfam" id="PF13280">
    <property type="entry name" value="WYL"/>
    <property type="match status" value="1"/>
</dbReference>
<dbReference type="GO" id="GO:0004386">
    <property type="term" value="F:helicase activity"/>
    <property type="evidence" value="ECO:0007669"/>
    <property type="project" value="UniProtKB-KW"/>
</dbReference>
<gene>
    <name evidence="4" type="ORF">I4J89_27480</name>
</gene>
<evidence type="ECO:0000259" key="3">
    <source>
        <dbReference type="Pfam" id="PF13625"/>
    </source>
</evidence>
<evidence type="ECO:0000256" key="1">
    <source>
        <dbReference type="SAM" id="MobiDB-lite"/>
    </source>
</evidence>
<dbReference type="AlphaFoldDB" id="A0A931G1I8"/>
<dbReference type="InterPro" id="IPR032830">
    <property type="entry name" value="XPB/Ssl2_N"/>
</dbReference>
<dbReference type="InterPro" id="IPR026881">
    <property type="entry name" value="WYL_dom"/>
</dbReference>